<dbReference type="SUPFAM" id="SSF47473">
    <property type="entry name" value="EF-hand"/>
    <property type="match status" value="1"/>
</dbReference>
<dbReference type="SUPFAM" id="SSF46966">
    <property type="entry name" value="Spectrin repeat"/>
    <property type="match status" value="19"/>
</dbReference>
<name>A0A1B6DKF8_9HEMI</name>
<evidence type="ECO:0000256" key="2">
    <source>
        <dbReference type="ARBA" id="ARBA00022490"/>
    </source>
</evidence>
<dbReference type="FunFam" id="1.20.58.60:FF:000038">
    <property type="entry name" value="Short stop, isoform N"/>
    <property type="match status" value="1"/>
</dbReference>
<dbReference type="GO" id="GO:0005198">
    <property type="term" value="F:structural molecule activity"/>
    <property type="evidence" value="ECO:0007669"/>
    <property type="project" value="TreeGrafter"/>
</dbReference>
<dbReference type="SUPFAM" id="SSF143575">
    <property type="entry name" value="GAS2 domain-like"/>
    <property type="match status" value="1"/>
</dbReference>
<comment type="subcellular location">
    <subcellularLocation>
        <location evidence="1">Cytoplasm</location>
        <location evidence="1">Cytoskeleton</location>
    </subcellularLocation>
</comment>
<dbReference type="PROSITE" id="PS50222">
    <property type="entry name" value="EF_HAND_2"/>
    <property type="match status" value="2"/>
</dbReference>
<dbReference type="PANTHER" id="PTHR23169:SF23">
    <property type="entry name" value="SHORT STOP, ISOFORM H"/>
    <property type="match status" value="1"/>
</dbReference>
<feature type="compositionally biased region" description="Basic and acidic residues" evidence="6">
    <location>
        <begin position="2731"/>
        <end position="2747"/>
    </location>
</feature>
<feature type="compositionally biased region" description="Low complexity" evidence="6">
    <location>
        <begin position="83"/>
        <end position="104"/>
    </location>
</feature>
<evidence type="ECO:0000256" key="1">
    <source>
        <dbReference type="ARBA" id="ARBA00004245"/>
    </source>
</evidence>
<dbReference type="Pfam" id="PF02187">
    <property type="entry name" value="GAS2"/>
    <property type="match status" value="1"/>
</dbReference>
<evidence type="ECO:0000256" key="4">
    <source>
        <dbReference type="ARBA" id="ARBA00023212"/>
    </source>
</evidence>
<dbReference type="InterPro" id="IPR003108">
    <property type="entry name" value="GAR_dom"/>
</dbReference>
<dbReference type="GO" id="GO:0031122">
    <property type="term" value="P:cytoplasmic microtubule organization"/>
    <property type="evidence" value="ECO:0007669"/>
    <property type="project" value="TreeGrafter"/>
</dbReference>
<dbReference type="GO" id="GO:0042060">
    <property type="term" value="P:wound healing"/>
    <property type="evidence" value="ECO:0007669"/>
    <property type="project" value="TreeGrafter"/>
</dbReference>
<proteinExistence type="predicted"/>
<feature type="compositionally biased region" description="Low complexity" evidence="6">
    <location>
        <begin position="3206"/>
        <end position="3228"/>
    </location>
</feature>
<evidence type="ECO:0000259" key="8">
    <source>
        <dbReference type="PROSITE" id="PS51460"/>
    </source>
</evidence>
<feature type="domain" description="GAR" evidence="8">
    <location>
        <begin position="2931"/>
        <end position="3003"/>
    </location>
</feature>
<dbReference type="SMART" id="SM00054">
    <property type="entry name" value="EFh"/>
    <property type="match status" value="2"/>
</dbReference>
<evidence type="ECO:0000256" key="5">
    <source>
        <dbReference type="SAM" id="Coils"/>
    </source>
</evidence>
<dbReference type="Gene3D" id="1.10.238.10">
    <property type="entry name" value="EF-hand"/>
    <property type="match status" value="1"/>
</dbReference>
<keyword evidence="4" id="KW-0206">Cytoskeleton</keyword>
<dbReference type="InterPro" id="IPR018247">
    <property type="entry name" value="EF_Hand_1_Ca_BS"/>
</dbReference>
<feature type="region of interest" description="Disordered" evidence="6">
    <location>
        <begin position="3026"/>
        <end position="3261"/>
    </location>
</feature>
<dbReference type="FunFam" id="1.20.58.60:FF:000040">
    <property type="entry name" value="Short stop, isoform N"/>
    <property type="match status" value="1"/>
</dbReference>
<dbReference type="SMART" id="SM00243">
    <property type="entry name" value="GAS2"/>
    <property type="match status" value="1"/>
</dbReference>
<protein>
    <recommendedName>
        <fullName evidence="10">Dystonin</fullName>
    </recommendedName>
</protein>
<evidence type="ECO:0000256" key="3">
    <source>
        <dbReference type="ARBA" id="ARBA00022837"/>
    </source>
</evidence>
<dbReference type="Gene3D" id="3.30.920.20">
    <property type="entry name" value="Gas2-like domain"/>
    <property type="match status" value="1"/>
</dbReference>
<dbReference type="FunFam" id="1.20.58.60:FF:000044">
    <property type="entry name" value="Short stop, isoform K"/>
    <property type="match status" value="1"/>
</dbReference>
<feature type="domain" description="EF-hand" evidence="7">
    <location>
        <begin position="2855"/>
        <end position="2890"/>
    </location>
</feature>
<sequence>METIKRQIDDLKPLLKEHRDYGLTIDKLSDLGNAYDNLTRPESPTRRRSSVSPIKRTSVTASPSLRRMSQDGALSPTKIGNFSLQSPVSPGGSSGFGSRRSSQEGFHLEELTPVQQELTEITNRYSLLGVKLSDRQFELDAVRDELRKHLEHLKTLGQFLDKVQRSLPKESVPQSKDEADKTGKVIKTILEEMYEKQSLLDSTKSGVNDLLKRKPTALGADILHDELQEITTRWKSLNDSCKSRIQLMEDLKDFHDTHDSLANWLTAKEKMMTVLGPISSDSRMVQSQVQQVQVMREEFRTQQPQLQHLTTIGEDVLSRVSSPEISLKLNNIKTRWSDLLSRLDERLTSLGAAADTSREFDAGLTRLRDTLQGISDQLDDVPLDREPEEQLRKVQMLERQLEGVRPLLADAESAGAHLCDVLSDPASRAEIQAKLAAVNRQYNTLQKKLDHRKAEIEGSLRDGRQFEASCAKTLGWLSDELGLLSERLLVSADRDILQQQVDQHEPVYKEVMNKEHEVIMLLNKGRELLGRSGTRNDTRNLQRDLDKIQQQWDKLRKDTVDRQTRLQTCMEHCRKYYRALEIFIPWLSQAENKVDSLRPESFKRRDVERQIRELSVFRNEVWKKSGEFENLKTLGETFLGACDVDKEIVKQELAAVKARWDKLNNDLMEKTQWLEETSRRLLDLSEQVRDLGHAVQRCEDKLASHDALGGASRDPKLLDRIKALREETQSLRKPLAAVRQTANDLAAEAAEAGVTGGDQLRDDVEALSERLDELQARLDDRCSQLQSAATALSQFNDQVKGLGIDLSSLENELDSMKPPARDIKTVRTQQEDIAKLINKIVKAGDEVANTVAAGERLVDNGLTPDAKATREQADNLCRQLQRLDERAHSREEELENILGKLHTFQQKHADAIEDIGQATEELRRLKAVGSEVDVIKAQQEEFIAFRHSVTEPIGKSVDEVNRFGQGLVQSAAAGVNTTTLEKDLEKINDRWNTLKDKLNERDRKLDVGLLHSGKFQEALDGLAKWLSDTEEMVANQKPPSADYKVVKAQLQEQKFLKKMLLDRQNSMSSLCAMGNEVAAGADPMEKKAIERQLKELMTRFDNLSEGAAQRMEALEQAMIVAKDFQDKLVPIVDWLDKTEKKIKDMELVPTDEEKIQQRIREHDVLHKEILRKKPDLTELTEVASNLMALVGDDEASVLADKIQDTADRYTSLVDASDNVGQLLQASRAGLRHLVLTYQDLQAWMESMEAKLGKYRVLAVHTDKLLEQMDDLADLTEQIANHQSDVDSTVDSGLELMKHISNDEALQLKDKLDSLQRRYNDLTSRGADLLKNATEALPLVQQFHNSHNRLVDWMLGAETQLQCAEPREEDIQRLEHDIQEFRPVLENINLIGPQLCQISPGEGASTIEGLVTRDNRRFDAIAEQIQRKAERINLSKQRSMEVIGDIDDLLDWFREVETQLRESEPPSAEPDVIRVQLKEHKALNDDISSQKGRVRDVLSTAKKVLRESAQHEDTSTIREKMEDLRESMETVSSLSSDRLGILEQALPLAEHFHESHAGLAAWLDEMEHQIAMLAMPALRPDLIAQQQDKNEMLVQSIAEHKPLVDKLTKTGEALMRLTNEEDAAKVQEIIDSDNARYAALRSELRQRQQALERALQESSQFSDKLEGMLRALANTADQVSGAEPVSAHPARIRDQIEENNALIEDLDKREEAFQAVKRAANDVINKAPNSADPAVKDIKRKLERLNSLWGEVQNATQDRSCSLENALAIAEKFWEELQSVMATLRDLQDSLHSQEPPAVRPEVIQQQQEALQEIKAEIDQTKPEVEQCRATGQSLMKICGEPDKPEVKKHIEDLDSAWDNVTALFAKREENLIHAMEKAMEFHETLQDLLEFLDRAEERFAGLGPLGSDIDAVKRQIAQLKTFKADVDPHMVKVEALNRQAQELTERTSAEQAAALKEPLSAVNQRWDELLRGVVERQRQLENALLRLGQFQHALSELMAWIEATNRTLDTELKPVAGDPQLLEVELAKLKVLVNDIQAHQSSVDTLNDAGRQLIESGKGSAEASSTQDKLTTLNRKWRELLQKAADRQTELEEALRDAHRFAGEIQDLLSWLGEVDGVIAASKPVGGLPETASEQLERFMDVYNELEHNRPKVETVLAQGQEYLKKSSSASNLQTNLRTLKQRWDSVTARANDKKIKLEIALKEATEFHDALQAFVDWLTNAEKTLSGLKPVSRVLETILGQIEEHKAFQKDVGVHRETMLHLDKKGTHLKYFSQKQDVILIKNLLISVQHRWERVVSKSAERTRALDHGYKEAREFHDAWTGLMNWLNDTEKSLDELEAEASSIGNDPDKIKQRLAKHREFQRALSGKQGAYDSTMRTGKALKERAPKTDEPALRQMMNELKEKWNTVCTKSVDRQRKLEESLLYCGQFKDALEALLDWLKKTEKLLSEDTPVHGDLDTVMALVEQHKALEEDLLGRAAQIESVRKTGQELMSKASATDAAQIKSQLNELNTLWSRTNKLLERKTSRLEEALKAAEKLHKSVHMLLEWLSDAEMKLRFVNSLPEDDQETRNYQTEHSKFMKEMAEKKIEKDATIALAKEILSKAHPDGATVIKHWITIIQARWDEVSTWAKQREQRLAEHLRSLQDLDSLLEELLAWLAGLENTLITLESEPLPEDIPTLERLIADHMEFMENTAKRQGEVDSVCKSKQPPALKQEPARKTSGKKMSTPSKEDLRSSSSDLRDIARKQSLKASRDNLNSQERRGSRSSPGKDKVADNVPHVGPRFPPKGSKGSEPVFRNPRCRLLWDRWRNVWLLAWERQRRLQERLNYLQELEKVKNFSWDQWRQRFLKFMNHKKSRLTDLFRKMDKNNDGLIPRDDFIDGIMKTKFDTSKLEMNAVADMFDHDGEGFIDWKEFIAALRPDWEEKKPVTEAEKIHDEVKRLVMLCTCRQKFRVFQVGEGKYRFGDSQKLRLVRILRSTVMVRVGGGWVALDEFLVKNDPCRAKGRTNIELREQFILADGVSQSMSAFKPKPSPSGQRSVSLSGAGPITKVRERSARSIPMGKTASGRIGTPDSLSDNESSPLYTRTPRKASTPTRKSSVTPGGSLPGSRPNSRPPSRTGSKPPSRAGSNLSLASSDDGTPSRIPRRSVTSTRSSGTTTPTTRKLTVPAVNGSASRTRSPSGLKNSTTSTSKSTIHRASSIPTLTGIGTRTRTPSGSSTPIPTGMTSKLTRKTSGASDIASGRKTSKSTTPTDPKAPFRL</sequence>
<dbReference type="FunFam" id="1.20.58.60:FF:000101">
    <property type="entry name" value="Short stop, isoform K"/>
    <property type="match status" value="1"/>
</dbReference>
<dbReference type="FunFam" id="1.20.58.60:FF:000001">
    <property type="entry name" value="Microtubule-actin cross-linking factor 1"/>
    <property type="match status" value="3"/>
</dbReference>
<dbReference type="InterPro" id="IPR043197">
    <property type="entry name" value="Plakin"/>
</dbReference>
<dbReference type="FunFam" id="1.20.58.60:FF:000045">
    <property type="entry name" value="Short stop, isoform K"/>
    <property type="match status" value="1"/>
</dbReference>
<evidence type="ECO:0000259" key="7">
    <source>
        <dbReference type="PROSITE" id="PS50222"/>
    </source>
</evidence>
<dbReference type="CDD" id="cd00051">
    <property type="entry name" value="EFh"/>
    <property type="match status" value="1"/>
</dbReference>
<feature type="coiled-coil region" evidence="5">
    <location>
        <begin position="1264"/>
        <end position="1331"/>
    </location>
</feature>
<dbReference type="SMART" id="SM00150">
    <property type="entry name" value="SPEC"/>
    <property type="match status" value="24"/>
</dbReference>
<evidence type="ECO:0000313" key="9">
    <source>
        <dbReference type="EMBL" id="JAS26157.1"/>
    </source>
</evidence>
<evidence type="ECO:0008006" key="10">
    <source>
        <dbReference type="Google" id="ProtNLM"/>
    </source>
</evidence>
<keyword evidence="5" id="KW-0175">Coiled coil</keyword>
<dbReference type="FunFam" id="1.20.58.60:FF:000039">
    <property type="entry name" value="Short stop, isoform N"/>
    <property type="match status" value="1"/>
</dbReference>
<feature type="compositionally biased region" description="Polar residues" evidence="6">
    <location>
        <begin position="3173"/>
        <end position="3186"/>
    </location>
</feature>
<dbReference type="PROSITE" id="PS00018">
    <property type="entry name" value="EF_HAND_1"/>
    <property type="match status" value="1"/>
</dbReference>
<dbReference type="CDD" id="cd00176">
    <property type="entry name" value="SPEC"/>
    <property type="match status" value="15"/>
</dbReference>
<organism evidence="9">
    <name type="scientific">Clastoptera arizonana</name>
    <name type="common">Arizona spittle bug</name>
    <dbReference type="NCBI Taxonomy" id="38151"/>
    <lineage>
        <taxon>Eukaryota</taxon>
        <taxon>Metazoa</taxon>
        <taxon>Ecdysozoa</taxon>
        <taxon>Arthropoda</taxon>
        <taxon>Hexapoda</taxon>
        <taxon>Insecta</taxon>
        <taxon>Pterygota</taxon>
        <taxon>Neoptera</taxon>
        <taxon>Paraneoptera</taxon>
        <taxon>Hemiptera</taxon>
        <taxon>Auchenorrhyncha</taxon>
        <taxon>Cercopoidea</taxon>
        <taxon>Clastopteridae</taxon>
        <taxon>Clastoptera</taxon>
    </lineage>
</organism>
<dbReference type="InterPro" id="IPR002048">
    <property type="entry name" value="EF_hand_dom"/>
</dbReference>
<dbReference type="InterPro" id="IPR018159">
    <property type="entry name" value="Spectrin/alpha-actinin"/>
</dbReference>
<feature type="compositionally biased region" description="Basic and acidic residues" evidence="6">
    <location>
        <begin position="2761"/>
        <end position="2776"/>
    </location>
</feature>
<dbReference type="Gene3D" id="1.20.58.60">
    <property type="match status" value="21"/>
</dbReference>
<dbReference type="EMBL" id="GEDC01011141">
    <property type="protein sequence ID" value="JAS26157.1"/>
    <property type="molecule type" value="Transcribed_RNA"/>
</dbReference>
<feature type="domain" description="EF-hand" evidence="7">
    <location>
        <begin position="2891"/>
        <end position="2926"/>
    </location>
</feature>
<dbReference type="GO" id="GO:0005509">
    <property type="term" value="F:calcium ion binding"/>
    <property type="evidence" value="ECO:0007669"/>
    <property type="project" value="InterPro"/>
</dbReference>
<feature type="coiled-coil region" evidence="5">
    <location>
        <begin position="428"/>
        <end position="455"/>
    </location>
</feature>
<dbReference type="FunFam" id="3.30.920.20:FF:000001">
    <property type="entry name" value="Microtubule-actin cross-linking factor 1"/>
    <property type="match status" value="1"/>
</dbReference>
<dbReference type="GO" id="GO:0030056">
    <property type="term" value="C:hemidesmosome"/>
    <property type="evidence" value="ECO:0007669"/>
    <property type="project" value="TreeGrafter"/>
</dbReference>
<dbReference type="GO" id="GO:0005737">
    <property type="term" value="C:cytoplasm"/>
    <property type="evidence" value="ECO:0007669"/>
    <property type="project" value="TreeGrafter"/>
</dbReference>
<dbReference type="GO" id="GO:0005882">
    <property type="term" value="C:intermediate filament"/>
    <property type="evidence" value="ECO:0007669"/>
    <property type="project" value="TreeGrafter"/>
</dbReference>
<feature type="coiled-coil region" evidence="5">
    <location>
        <begin position="866"/>
        <end position="928"/>
    </location>
</feature>
<keyword evidence="2" id="KW-0963">Cytoplasm</keyword>
<feature type="region of interest" description="Disordered" evidence="6">
    <location>
        <begin position="33"/>
        <end position="104"/>
    </location>
</feature>
<dbReference type="InterPro" id="IPR011992">
    <property type="entry name" value="EF-hand-dom_pair"/>
</dbReference>
<feature type="compositionally biased region" description="Low complexity" evidence="6">
    <location>
        <begin position="3103"/>
        <end position="3122"/>
    </location>
</feature>
<dbReference type="GO" id="GO:0008017">
    <property type="term" value="F:microtubule binding"/>
    <property type="evidence" value="ECO:0007669"/>
    <property type="project" value="InterPro"/>
</dbReference>
<feature type="compositionally biased region" description="Low complexity" evidence="6">
    <location>
        <begin position="3248"/>
        <end position="3261"/>
    </location>
</feature>
<dbReference type="PANTHER" id="PTHR23169">
    <property type="entry name" value="ENVOPLAKIN"/>
    <property type="match status" value="1"/>
</dbReference>
<dbReference type="FunFam" id="1.10.238.10:FF:000031">
    <property type="entry name" value="Short stop, isoform J"/>
    <property type="match status" value="1"/>
</dbReference>
<feature type="compositionally biased region" description="Polar residues" evidence="6">
    <location>
        <begin position="3128"/>
        <end position="3140"/>
    </location>
</feature>
<feature type="compositionally biased region" description="Low complexity" evidence="6">
    <location>
        <begin position="3142"/>
        <end position="3164"/>
    </location>
</feature>
<dbReference type="Pfam" id="PF13499">
    <property type="entry name" value="EF-hand_7"/>
    <property type="match status" value="1"/>
</dbReference>
<gene>
    <name evidence="9" type="ORF">g.43257</name>
</gene>
<dbReference type="Pfam" id="PF00435">
    <property type="entry name" value="Spectrin"/>
    <property type="match status" value="16"/>
</dbReference>
<dbReference type="PROSITE" id="PS51460">
    <property type="entry name" value="GAR"/>
    <property type="match status" value="1"/>
</dbReference>
<dbReference type="FunFam" id="1.20.58.60:FF:000042">
    <property type="entry name" value="Short stop, isoform N"/>
    <property type="match status" value="1"/>
</dbReference>
<dbReference type="InterPro" id="IPR002017">
    <property type="entry name" value="Spectrin_repeat"/>
</dbReference>
<feature type="coiled-coil region" evidence="5">
    <location>
        <begin position="757"/>
        <end position="812"/>
    </location>
</feature>
<reference evidence="9" key="1">
    <citation type="submission" date="2015-12" db="EMBL/GenBank/DDBJ databases">
        <title>De novo transcriptome assembly of four potential Pierce s Disease insect vectors from Arizona vineyards.</title>
        <authorList>
            <person name="Tassone E.E."/>
        </authorList>
    </citation>
    <scope>NUCLEOTIDE SEQUENCE</scope>
</reference>
<feature type="coiled-coil region" evidence="5">
    <location>
        <begin position="531"/>
        <end position="558"/>
    </location>
</feature>
<dbReference type="GO" id="GO:0045104">
    <property type="term" value="P:intermediate filament cytoskeleton organization"/>
    <property type="evidence" value="ECO:0007669"/>
    <property type="project" value="InterPro"/>
</dbReference>
<keyword evidence="3" id="KW-0106">Calcium</keyword>
<dbReference type="InterPro" id="IPR036534">
    <property type="entry name" value="GAR_dom_sf"/>
</dbReference>
<evidence type="ECO:0000256" key="6">
    <source>
        <dbReference type="SAM" id="MobiDB-lite"/>
    </source>
</evidence>
<feature type="compositionally biased region" description="Polar residues" evidence="6">
    <location>
        <begin position="3074"/>
        <end position="3102"/>
    </location>
</feature>
<dbReference type="GO" id="GO:0005886">
    <property type="term" value="C:plasma membrane"/>
    <property type="evidence" value="ECO:0007669"/>
    <property type="project" value="UniProtKB-SubCell"/>
</dbReference>
<accession>A0A1B6DKF8</accession>
<feature type="region of interest" description="Disordered" evidence="6">
    <location>
        <begin position="2698"/>
        <end position="2797"/>
    </location>
</feature>